<dbReference type="AlphaFoldDB" id="A0A8J5K703"/>
<dbReference type="PANTHER" id="PTHR36968:SF5">
    <property type="entry name" value="HOMEOBOX-DDT DOMAIN PROTEIN RLT2"/>
    <property type="match status" value="1"/>
</dbReference>
<comment type="subcellular location">
    <subcellularLocation>
        <location evidence="1">Nucleus</location>
    </subcellularLocation>
</comment>
<evidence type="ECO:0000313" key="7">
    <source>
        <dbReference type="EMBL" id="KAG6475919.1"/>
    </source>
</evidence>
<dbReference type="InterPro" id="IPR028942">
    <property type="entry name" value="WHIM1_dom"/>
</dbReference>
<dbReference type="EMBL" id="JACMSC010000018">
    <property type="protein sequence ID" value="KAG6475919.1"/>
    <property type="molecule type" value="Genomic_DNA"/>
</dbReference>
<keyword evidence="8" id="KW-1185">Reference proteome</keyword>
<evidence type="ECO:0000256" key="1">
    <source>
        <dbReference type="ARBA" id="ARBA00004123"/>
    </source>
</evidence>
<sequence>MNGSTHIAKDLGIARLLEQLNLLLHVLSLEGGRGLTIHEVASKIQKSGLRYLTTSKTPKGSVAAALSCDTQLFEKIAPSTYCVQSRYRKDPADADAVLSAALTKVQEDVDDAERDEDTEDADDDPEVDDASMDPTLGKNELFGSKLKDPRMYTSLGKGKGGDTEDTLLITFGNVEKVPPIPCSDNLKTVGISGAAEHTDASLKYHESANPDMEDTEINESNFGEPWVQGLSEGDYWELSVQERLNALVSLIGIAIDGNSIRAVLEERIEAATALKKCGQKHN</sequence>
<dbReference type="Proteomes" id="UP000734854">
    <property type="component" value="Unassembled WGS sequence"/>
</dbReference>
<keyword evidence="3" id="KW-0539">Nucleus</keyword>
<evidence type="ECO:0000313" key="8">
    <source>
        <dbReference type="Proteomes" id="UP000734854"/>
    </source>
</evidence>
<dbReference type="InterPro" id="IPR007759">
    <property type="entry name" value="Asxl_HARE-HTH"/>
</dbReference>
<evidence type="ECO:0000256" key="4">
    <source>
        <dbReference type="SAM" id="MobiDB-lite"/>
    </source>
</evidence>
<reference evidence="7 8" key="1">
    <citation type="submission" date="2020-08" db="EMBL/GenBank/DDBJ databases">
        <title>Plant Genome Project.</title>
        <authorList>
            <person name="Zhang R.-G."/>
        </authorList>
    </citation>
    <scope>NUCLEOTIDE SEQUENCE [LARGE SCALE GENOMIC DNA]</scope>
    <source>
        <tissue evidence="7">Rhizome</tissue>
    </source>
</reference>
<evidence type="ECO:0000259" key="5">
    <source>
        <dbReference type="Pfam" id="PF05066"/>
    </source>
</evidence>
<name>A0A8J5K703_ZINOF</name>
<protein>
    <submittedName>
        <fullName evidence="7">Uncharacterized protein</fullName>
    </submittedName>
</protein>
<organism evidence="7 8">
    <name type="scientific">Zingiber officinale</name>
    <name type="common">Ginger</name>
    <name type="synonym">Amomum zingiber</name>
    <dbReference type="NCBI Taxonomy" id="94328"/>
    <lineage>
        <taxon>Eukaryota</taxon>
        <taxon>Viridiplantae</taxon>
        <taxon>Streptophyta</taxon>
        <taxon>Embryophyta</taxon>
        <taxon>Tracheophyta</taxon>
        <taxon>Spermatophyta</taxon>
        <taxon>Magnoliopsida</taxon>
        <taxon>Liliopsida</taxon>
        <taxon>Zingiberales</taxon>
        <taxon>Zingiberaceae</taxon>
        <taxon>Zingiber</taxon>
    </lineage>
</organism>
<dbReference type="PANTHER" id="PTHR36968">
    <property type="entry name" value="HOMEOBOX-DDT DOMAIN PROTEIN RLT2"/>
    <property type="match status" value="1"/>
</dbReference>
<gene>
    <name evidence="7" type="ORF">ZIOFF_065149</name>
</gene>
<accession>A0A8J5K703</accession>
<dbReference type="GO" id="GO:0005634">
    <property type="term" value="C:nucleus"/>
    <property type="evidence" value="ECO:0007669"/>
    <property type="project" value="UniProtKB-SubCell"/>
</dbReference>
<dbReference type="GO" id="GO:0006357">
    <property type="term" value="P:regulation of transcription by RNA polymerase II"/>
    <property type="evidence" value="ECO:0007669"/>
    <property type="project" value="InterPro"/>
</dbReference>
<evidence type="ECO:0000259" key="6">
    <source>
        <dbReference type="Pfam" id="PF15612"/>
    </source>
</evidence>
<dbReference type="Pfam" id="PF15612">
    <property type="entry name" value="WHIM1"/>
    <property type="match status" value="1"/>
</dbReference>
<dbReference type="Pfam" id="PF05066">
    <property type="entry name" value="HARE-HTH"/>
    <property type="match status" value="1"/>
</dbReference>
<feature type="domain" description="WHIM1" evidence="6">
    <location>
        <begin position="221"/>
        <end position="265"/>
    </location>
</feature>
<evidence type="ECO:0000256" key="3">
    <source>
        <dbReference type="ARBA" id="ARBA00023242"/>
    </source>
</evidence>
<dbReference type="InterPro" id="IPR044977">
    <property type="entry name" value="RLT1-3"/>
</dbReference>
<keyword evidence="2" id="KW-0804">Transcription</keyword>
<evidence type="ECO:0000256" key="2">
    <source>
        <dbReference type="ARBA" id="ARBA00023163"/>
    </source>
</evidence>
<feature type="compositionally biased region" description="Acidic residues" evidence="4">
    <location>
        <begin position="108"/>
        <end position="131"/>
    </location>
</feature>
<comment type="caution">
    <text evidence="7">The sequence shown here is derived from an EMBL/GenBank/DDBJ whole genome shotgun (WGS) entry which is preliminary data.</text>
</comment>
<feature type="domain" description="HTH HARE-type" evidence="5">
    <location>
        <begin position="24"/>
        <end position="85"/>
    </location>
</feature>
<proteinExistence type="predicted"/>
<feature type="region of interest" description="Disordered" evidence="4">
    <location>
        <begin position="106"/>
        <end position="143"/>
    </location>
</feature>